<protein>
    <submittedName>
        <fullName evidence="2">Uncharacterized protein</fullName>
    </submittedName>
</protein>
<reference evidence="2 3" key="1">
    <citation type="journal article" date="2012" name="Science">
        <title>The Paleozoic origin of enzymatic lignin decomposition reconstructed from 31 fungal genomes.</title>
        <authorList>
            <person name="Floudas D."/>
            <person name="Binder M."/>
            <person name="Riley R."/>
            <person name="Barry K."/>
            <person name="Blanchette R.A."/>
            <person name="Henrissat B."/>
            <person name="Martinez A.T."/>
            <person name="Otillar R."/>
            <person name="Spatafora J.W."/>
            <person name="Yadav J.S."/>
            <person name="Aerts A."/>
            <person name="Benoit I."/>
            <person name="Boyd A."/>
            <person name="Carlson A."/>
            <person name="Copeland A."/>
            <person name="Coutinho P.M."/>
            <person name="de Vries R.P."/>
            <person name="Ferreira P."/>
            <person name="Findley K."/>
            <person name="Foster B."/>
            <person name="Gaskell J."/>
            <person name="Glotzer D."/>
            <person name="Gorecki P."/>
            <person name="Heitman J."/>
            <person name="Hesse C."/>
            <person name="Hori C."/>
            <person name="Igarashi K."/>
            <person name="Jurgens J.A."/>
            <person name="Kallen N."/>
            <person name="Kersten P."/>
            <person name="Kohler A."/>
            <person name="Kuees U."/>
            <person name="Kumar T.K.A."/>
            <person name="Kuo A."/>
            <person name="LaButti K."/>
            <person name="Larrondo L.F."/>
            <person name="Lindquist E."/>
            <person name="Ling A."/>
            <person name="Lombard V."/>
            <person name="Lucas S."/>
            <person name="Lundell T."/>
            <person name="Martin R."/>
            <person name="McLaughlin D.J."/>
            <person name="Morgenstern I."/>
            <person name="Morin E."/>
            <person name="Murat C."/>
            <person name="Nagy L.G."/>
            <person name="Nolan M."/>
            <person name="Ohm R.A."/>
            <person name="Patyshakuliyeva A."/>
            <person name="Rokas A."/>
            <person name="Ruiz-Duenas F.J."/>
            <person name="Sabat G."/>
            <person name="Salamov A."/>
            <person name="Samejima M."/>
            <person name="Schmutz J."/>
            <person name="Slot J.C."/>
            <person name="St John F."/>
            <person name="Stenlid J."/>
            <person name="Sun H."/>
            <person name="Sun S."/>
            <person name="Syed K."/>
            <person name="Tsang A."/>
            <person name="Wiebenga A."/>
            <person name="Young D."/>
            <person name="Pisabarro A."/>
            <person name="Eastwood D.C."/>
            <person name="Martin F."/>
            <person name="Cullen D."/>
            <person name="Grigoriev I.V."/>
            <person name="Hibbett D.S."/>
        </authorList>
    </citation>
    <scope>NUCLEOTIDE SEQUENCE [LARGE SCALE GENOMIC DNA]</scope>
    <source>
        <strain evidence="2 3">MD-104</strain>
    </source>
</reference>
<gene>
    <name evidence="2" type="ORF">WOLCODRAFT_139675</name>
</gene>
<evidence type="ECO:0000313" key="2">
    <source>
        <dbReference type="EMBL" id="PCH34981.1"/>
    </source>
</evidence>
<name>A0A2H3IZ28_WOLCO</name>
<evidence type="ECO:0000313" key="3">
    <source>
        <dbReference type="Proteomes" id="UP000218811"/>
    </source>
</evidence>
<accession>A0A2H3IZ28</accession>
<organism evidence="2 3">
    <name type="scientific">Wolfiporia cocos (strain MD-104)</name>
    <name type="common">Brown rot fungus</name>
    <dbReference type="NCBI Taxonomy" id="742152"/>
    <lineage>
        <taxon>Eukaryota</taxon>
        <taxon>Fungi</taxon>
        <taxon>Dikarya</taxon>
        <taxon>Basidiomycota</taxon>
        <taxon>Agaricomycotina</taxon>
        <taxon>Agaricomycetes</taxon>
        <taxon>Polyporales</taxon>
        <taxon>Phaeolaceae</taxon>
        <taxon>Wolfiporia</taxon>
    </lineage>
</organism>
<sequence length="72" mass="7591">MRRFIIDSCATDVSARQESSVCSSALSGRCALNSTCDVLMLEHARCPRKSSAPGIPGSSQAKLGELDNCETA</sequence>
<dbReference type="Proteomes" id="UP000218811">
    <property type="component" value="Unassembled WGS sequence"/>
</dbReference>
<evidence type="ECO:0000256" key="1">
    <source>
        <dbReference type="SAM" id="MobiDB-lite"/>
    </source>
</evidence>
<dbReference type="AlphaFoldDB" id="A0A2H3IZ28"/>
<feature type="region of interest" description="Disordered" evidence="1">
    <location>
        <begin position="48"/>
        <end position="72"/>
    </location>
</feature>
<proteinExistence type="predicted"/>
<keyword evidence="3" id="KW-1185">Reference proteome</keyword>
<dbReference type="EMBL" id="KB467843">
    <property type="protein sequence ID" value="PCH34981.1"/>
    <property type="molecule type" value="Genomic_DNA"/>
</dbReference>